<evidence type="ECO:0000256" key="1">
    <source>
        <dbReference type="SAM" id="SignalP"/>
    </source>
</evidence>
<accession>A0A0F4PME2</accession>
<dbReference type="Proteomes" id="UP000033664">
    <property type="component" value="Unassembled WGS sequence"/>
</dbReference>
<dbReference type="eggNOG" id="ENOG503158Q">
    <property type="taxonomic scope" value="Bacteria"/>
</dbReference>
<keyword evidence="3" id="KW-1185">Reference proteome</keyword>
<evidence type="ECO:0008006" key="4">
    <source>
        <dbReference type="Google" id="ProtNLM"/>
    </source>
</evidence>
<evidence type="ECO:0000313" key="3">
    <source>
        <dbReference type="Proteomes" id="UP000033664"/>
    </source>
</evidence>
<gene>
    <name evidence="2" type="ORF">TW72_16130</name>
</gene>
<protein>
    <recommendedName>
        <fullName evidence="4">DUF4124 domain-containing protein</fullName>
    </recommendedName>
</protein>
<feature type="chain" id="PRO_5002474750" description="DUF4124 domain-containing protein" evidence="1">
    <location>
        <begin position="20"/>
        <end position="167"/>
    </location>
</feature>
<feature type="signal peptide" evidence="1">
    <location>
        <begin position="1"/>
        <end position="19"/>
    </location>
</feature>
<proteinExistence type="predicted"/>
<dbReference type="AlphaFoldDB" id="A0A0F4PME2"/>
<dbReference type="GeneID" id="58230030"/>
<organism evidence="2 3">
    <name type="scientific">Pseudoalteromonas ruthenica</name>
    <dbReference type="NCBI Taxonomy" id="151081"/>
    <lineage>
        <taxon>Bacteria</taxon>
        <taxon>Pseudomonadati</taxon>
        <taxon>Pseudomonadota</taxon>
        <taxon>Gammaproteobacteria</taxon>
        <taxon>Alteromonadales</taxon>
        <taxon>Pseudoalteromonadaceae</taxon>
        <taxon>Pseudoalteromonas</taxon>
    </lineage>
</organism>
<evidence type="ECO:0000313" key="2">
    <source>
        <dbReference type="EMBL" id="KJY96990.1"/>
    </source>
</evidence>
<keyword evidence="1" id="KW-0732">Signal</keyword>
<comment type="caution">
    <text evidence="2">The sequence shown here is derived from an EMBL/GenBank/DDBJ whole genome shotgun (WGS) entry which is preliminary data.</text>
</comment>
<name>A0A0F4PME2_9GAMM</name>
<dbReference type="PATRIC" id="fig|151081.8.peg.3121"/>
<dbReference type="OrthoDB" id="6301078at2"/>
<sequence>MHYWFVLLLALSATFAAQGNEKKLSKCISPAGKVTYTTKRCPAGHREEVMREQLSLIQFAEKARKTPDVGPKEADESDLTYYLRSNYGGTNWVENIQRSYLEQYNAVVVVDTFRLHKLEGICRATQKWISEHPHPIFELRDMRFEFTTGSSFDTRYVTQGKCDYRLR</sequence>
<dbReference type="RefSeq" id="WP_022946265.1">
    <property type="nucleotide sequence ID" value="NZ_CP023396.1"/>
</dbReference>
<reference evidence="2 3" key="1">
    <citation type="journal article" date="2015" name="BMC Genomics">
        <title>Genome mining reveals unlocked bioactive potential of marine Gram-negative bacteria.</title>
        <authorList>
            <person name="Machado H."/>
            <person name="Sonnenschein E.C."/>
            <person name="Melchiorsen J."/>
            <person name="Gram L."/>
        </authorList>
    </citation>
    <scope>NUCLEOTIDE SEQUENCE [LARGE SCALE GENOMIC DNA]</scope>
    <source>
        <strain evidence="2 3">S3137</strain>
    </source>
</reference>
<dbReference type="EMBL" id="JXXZ01000014">
    <property type="protein sequence ID" value="KJY96990.1"/>
    <property type="molecule type" value="Genomic_DNA"/>
</dbReference>